<dbReference type="PANTHER" id="PTHR46825:SF7">
    <property type="entry name" value="D-ALANYL-D-ALANINE CARBOXYPEPTIDASE"/>
    <property type="match status" value="1"/>
</dbReference>
<sequence length="381" mass="40981">MTDTLDTTELQNALEAVHAAGIPGLFAEVRDHDQIWCGAAGVADIATGRPVTPDMRHRVGSLTKSFTAAAVLRQVDTGTIELDTPIGHYLPRPVPGERGSAITVRMLINHTSGLAEYFPRAFPSLAAFPVIAKTTPQSLDDNRFTRFQPTELIELGVSAPATGTPGGTPGVYSNTNYLLLSQLLERVTGTSAEQYITHDIIERAGLRDTEFPAGPHLDGPHSLHYESWFGMIDPPRDYSVYDMSWVGPAASLISTTADLNRYFGLLVAGEIISPAALAQMQRTVPVVSFEGKIIDYGLGLEKLELPGHGTYWGQQGSVWGGGAIAMTSADGNRQLSLAVNLQRWNRLDPTGKPQPHPIDSALQSFILLALAPTRAAHPTDA</sequence>
<dbReference type="InterPro" id="IPR012338">
    <property type="entry name" value="Beta-lactam/transpept-like"/>
</dbReference>
<gene>
    <name evidence="2" type="ORF">NS506_06919</name>
    <name evidence="3" type="ORF">NSK11_contig00165-0015</name>
</gene>
<dbReference type="PANTHER" id="PTHR46825">
    <property type="entry name" value="D-ALANYL-D-ALANINE-CARBOXYPEPTIDASE/ENDOPEPTIDASE AMPH"/>
    <property type="match status" value="1"/>
</dbReference>
<dbReference type="Gene3D" id="3.40.710.10">
    <property type="entry name" value="DD-peptidase/beta-lactamase superfamily"/>
    <property type="match status" value="1"/>
</dbReference>
<dbReference type="EC" id="3.4.16.4" evidence="2"/>
<evidence type="ECO:0000259" key="1">
    <source>
        <dbReference type="Pfam" id="PF00144"/>
    </source>
</evidence>
<keyword evidence="2" id="KW-0645">Protease</keyword>
<dbReference type="EMBL" id="BBYQ01000165">
    <property type="protein sequence ID" value="GAP32567.1"/>
    <property type="molecule type" value="Genomic_DNA"/>
</dbReference>
<organism evidence="2 5">
    <name type="scientific">Nocardia seriolae</name>
    <dbReference type="NCBI Taxonomy" id="37332"/>
    <lineage>
        <taxon>Bacteria</taxon>
        <taxon>Bacillati</taxon>
        <taxon>Actinomycetota</taxon>
        <taxon>Actinomycetes</taxon>
        <taxon>Mycobacteriales</taxon>
        <taxon>Nocardiaceae</taxon>
        <taxon>Nocardia</taxon>
    </lineage>
</organism>
<dbReference type="EMBL" id="CP017839">
    <property type="protein sequence ID" value="APB00948.1"/>
    <property type="molecule type" value="Genomic_DNA"/>
</dbReference>
<dbReference type="Pfam" id="PF00144">
    <property type="entry name" value="Beta-lactamase"/>
    <property type="match status" value="1"/>
</dbReference>
<keyword evidence="2" id="KW-0378">Hydrolase</keyword>
<dbReference type="GeneID" id="93369816"/>
<feature type="domain" description="Beta-lactamase-related" evidence="1">
    <location>
        <begin position="17"/>
        <end position="347"/>
    </location>
</feature>
<dbReference type="InterPro" id="IPR001466">
    <property type="entry name" value="Beta-lactam-related"/>
</dbReference>
<keyword evidence="4" id="KW-1185">Reference proteome</keyword>
<evidence type="ECO:0000313" key="3">
    <source>
        <dbReference type="EMBL" id="GAP32567.1"/>
    </source>
</evidence>
<dbReference type="InterPro" id="IPR050491">
    <property type="entry name" value="AmpC-like"/>
</dbReference>
<accession>A0ABC8B4P0</accession>
<keyword evidence="2" id="KW-0121">Carboxypeptidase</keyword>
<evidence type="ECO:0000313" key="2">
    <source>
        <dbReference type="EMBL" id="APB00948.1"/>
    </source>
</evidence>
<dbReference type="SUPFAM" id="SSF56601">
    <property type="entry name" value="beta-lactamase/transpeptidase-like"/>
    <property type="match status" value="1"/>
</dbReference>
<reference evidence="4" key="1">
    <citation type="submission" date="2015-07" db="EMBL/GenBank/DDBJ databases">
        <title>Nocardia seriolae U-1 whole genome shotgun sequence.</title>
        <authorList>
            <person name="Imajoh M."/>
            <person name="Fukumoto Y."/>
            <person name="Sukeda M."/>
            <person name="Yamane J."/>
            <person name="Yamasaki K."/>
            <person name="Shimizu M."/>
            <person name="Ohnishi K."/>
            <person name="Oshima S."/>
        </authorList>
    </citation>
    <scope>NUCLEOTIDE SEQUENCE [LARGE SCALE GENOMIC DNA]</scope>
    <source>
        <strain evidence="4">U-1</strain>
    </source>
</reference>
<dbReference type="Proteomes" id="UP000180166">
    <property type="component" value="Chromosome"/>
</dbReference>
<dbReference type="KEGG" id="nsr:NS506_06919"/>
<dbReference type="AlphaFoldDB" id="A0ABC8B4P0"/>
<evidence type="ECO:0000313" key="4">
    <source>
        <dbReference type="Proteomes" id="UP000037179"/>
    </source>
</evidence>
<proteinExistence type="predicted"/>
<dbReference type="GO" id="GO:0009002">
    <property type="term" value="F:serine-type D-Ala-D-Ala carboxypeptidase activity"/>
    <property type="evidence" value="ECO:0007669"/>
    <property type="project" value="UniProtKB-EC"/>
</dbReference>
<reference evidence="3 4" key="2">
    <citation type="journal article" date="2016" name="Genome Announc.">
        <title>Draft Genome Sequence of Erythromycin- and Oxytetracycline-Sensitive Nocardia seriolae Strain U-1 (NBRC 110359).</title>
        <authorList>
            <person name="Imajoh M."/>
            <person name="Sukeda M."/>
            <person name="Shimizu M."/>
            <person name="Yamane J."/>
            <person name="Ohnishi K."/>
            <person name="Oshima S."/>
        </authorList>
    </citation>
    <scope>NUCLEOTIDE SEQUENCE [LARGE SCALE GENOMIC DNA]</scope>
    <source>
        <strain evidence="3 4">U-1</strain>
    </source>
</reference>
<reference evidence="2 5" key="3">
    <citation type="submission" date="2016-10" db="EMBL/GenBank/DDBJ databases">
        <title>Genome sequence of Nocardia seriolae strain EM150506, isolated from Anguila japonica.</title>
        <authorList>
            <person name="Han H.-J."/>
        </authorList>
    </citation>
    <scope>NUCLEOTIDE SEQUENCE [LARGE SCALE GENOMIC DNA]</scope>
    <source>
        <strain evidence="2 5">EM150506</strain>
    </source>
</reference>
<dbReference type="RefSeq" id="WP_045439821.1">
    <property type="nucleotide sequence ID" value="NZ_AP028459.1"/>
</dbReference>
<name>A0ABC8B4P0_9NOCA</name>
<dbReference type="Proteomes" id="UP000037179">
    <property type="component" value="Unassembled WGS sequence"/>
</dbReference>
<protein>
    <submittedName>
        <fullName evidence="3">Hydrolase</fullName>
    </submittedName>
    <submittedName>
        <fullName evidence="2">Serine-type D-Ala-D-Ala carboxypeptidase</fullName>
        <ecNumber evidence="2">3.4.16.4</ecNumber>
    </submittedName>
</protein>
<evidence type="ECO:0000313" key="5">
    <source>
        <dbReference type="Proteomes" id="UP000180166"/>
    </source>
</evidence>